<name>A7K863_9PHYC</name>
<dbReference type="Proteomes" id="UP000202420">
    <property type="component" value="Segment"/>
</dbReference>
<gene>
    <name evidence="1" type="primary">z103L</name>
    <name evidence="1" type="ORF">ATCV1_z103L</name>
</gene>
<dbReference type="GeneID" id="5470622"/>
<keyword evidence="2" id="KW-1185">Reference proteome</keyword>
<reference evidence="1 2" key="1">
    <citation type="submission" date="2006-09" db="EMBL/GenBank/DDBJ databases">
        <title>Sequence and annotation of the 288-kb ATCV-1 virus that infects an endosymbiotic Chlorella strain of the heliozoon Acanthocystis turfacea.</title>
        <authorList>
            <person name="Fitzgerald L.A."/>
            <person name="Graves M.V."/>
            <person name="Li X."/>
            <person name="Pfitzner A.J.P."/>
            <person name="Hartigan J."/>
            <person name="Van Etten J.L."/>
        </authorList>
    </citation>
    <scope>NUCLEOTIDE SEQUENCE [LARGE SCALE GENOMIC DNA]</scope>
    <source>
        <strain evidence="1 2">ATCV-1</strain>
    </source>
</reference>
<dbReference type="EMBL" id="EF101928">
    <property type="protein sequence ID" value="ABT16237.1"/>
    <property type="molecule type" value="Genomic_DNA"/>
</dbReference>
<dbReference type="KEGG" id="vg:5470622"/>
<organism evidence="1 2">
    <name type="scientific">Chlorovirus heliozoae</name>
    <dbReference type="NCBI Taxonomy" id="322019"/>
    <lineage>
        <taxon>Viruses</taxon>
        <taxon>Varidnaviria</taxon>
        <taxon>Bamfordvirae</taxon>
        <taxon>Nucleocytoviricota</taxon>
        <taxon>Megaviricetes</taxon>
        <taxon>Algavirales</taxon>
        <taxon>Phycodnaviridae</taxon>
        <taxon>Chlorovirus</taxon>
    </lineage>
</organism>
<accession>A7K863</accession>
<evidence type="ECO:0000313" key="2">
    <source>
        <dbReference type="Proteomes" id="UP000202420"/>
    </source>
</evidence>
<evidence type="ECO:0000313" key="1">
    <source>
        <dbReference type="EMBL" id="ABT16237.1"/>
    </source>
</evidence>
<dbReference type="RefSeq" id="YP_001426584.1">
    <property type="nucleotide sequence ID" value="NC_008724.1"/>
</dbReference>
<protein>
    <submittedName>
        <fullName evidence="1">Uncharacterized protein z103L</fullName>
    </submittedName>
</protein>
<proteinExistence type="predicted"/>
<sequence>MVALRPQGVSRSNRCLWQGVRGPVSSLRVRGACEESRQSARCLECDDHHADRDGHALRAQQGQREREEHAVQCRHHHGQQSLCRDCRIHFYGRNGGVCHWKHRPPELRQERCLRL</sequence>